<dbReference type="OrthoDB" id="5962960at2759"/>
<dbReference type="GO" id="GO:0006915">
    <property type="term" value="P:apoptotic process"/>
    <property type="evidence" value="ECO:0007669"/>
    <property type="project" value="TreeGrafter"/>
</dbReference>
<gene>
    <name evidence="4" type="primary">Hypp7899</name>
    <name evidence="4" type="ORF">BLAG_LOCUS9054</name>
</gene>
<dbReference type="Pfam" id="PF20706">
    <property type="entry name" value="GT4-conflict"/>
    <property type="match status" value="3"/>
</dbReference>
<name>A0A8J9Z486_BRALA</name>
<dbReference type="InterPro" id="IPR002398">
    <property type="entry name" value="Pept_C14"/>
</dbReference>
<feature type="region of interest" description="Disordered" evidence="2">
    <location>
        <begin position="1155"/>
        <end position="1181"/>
    </location>
</feature>
<evidence type="ECO:0000259" key="3">
    <source>
        <dbReference type="Pfam" id="PF16095"/>
    </source>
</evidence>
<keyword evidence="5" id="KW-1185">Reference proteome</keyword>
<evidence type="ECO:0000313" key="5">
    <source>
        <dbReference type="Proteomes" id="UP000838412"/>
    </source>
</evidence>
<sequence>MAGIARFAVLLVGTEYSTFKGDISTINHEVARVFAAAGTVVYCTVLEATEQDERDAERDGVRLLKPRLDADSSGKPSLEWLTVYHKHHFPHIPSDVGCIVGHVDVTGTAARKIKEERFPHAKLAMFGHVAPEETEHYKSDEKALGVGRKEASIQEDIGKADVVFSVGSRIHRHYDRFLRRNRVDHYIFLPEPSKVFRYANVSFAEESEKVRKPERSVLSIGRVQNVEGLKGHDLAAGAMDKVAQRLDGQYTLRLRIRGIDENDFKESKRILEEKLRSGRVRPTLLPYGTQEDIRRDMENCHLVLMPSRAEPFGLVGLEAIAAGVPVLISEHSGLAELIEELSDRLRQPTFRHCIVKMKGDTATDGDAEKWAERIEDVLKNARSEFAEVRAFREKLLASRYWEESHMNLLRACGVTGPIELELGGPEMRALYDQACKEGFYQVFNTTLMLVGKHGNGKSSLRSSLLQLKFDQSEKNTDGIVMTTCIMTGKKKWKITGEKKDTDSEYAYAVGMEMKERSEKTKQYPEHRQEEEEPSNHEEESPQQQPANEAADTAVSQPEASQQAARLGSDKSEEEYEGAIGTDLGEDNLSETFQQAARFAKGKDDLSDIVGSKERPAMSIWDFAGHDLYYSNHHVFYSHFAIYILTLNLTTPINAELKDLSDDDEDQTGSCAEALQLKTEGDVVDYHLESIRAHTRPNRNVLGGDKAEEEDEEEGDKEPRVIVVGTHKDQLEDQKRDIKAFRRDVKKHLKGKDAINKHVHDRYFAIDNVKRDPEDPELSDLRDCILKIAQEQNHMGRRIPISWLDLKSKLMKKKEVDKTCTLDTVIDLNDSSPVSEEFTPEQTAVIILRFFHLCGDIIFFDTPELHKFVVLDPQWFVDVQKTIITIPKYRLDGKIKQWERLEDEGMLEDSLVDAVWENKRRQEVLKCNLKDHKDELLLMMEKFDVVLRCSPESEDETNTTTPSPGKPTYFVPSLLTAAKDEAKLYPKGTKRSKPVFAVFKGRFCPIGLYHRLVIACMRRYNKLPSRAYANCARFVTINPRQTFVITKERHYLKVELLSSIKEESACFGHGPGVREGLEEDLWWIIHDWIPGIEYKWCFLCCCEGHKEEEREEDRFLQITDEKVKEWFEEGEAVCEWSTITTIEDIGLAHWYPNTHEDAKQNNKAPEQERTTGGDTGMASSSLKRHSTNLPLAEVPLNKKASNSVAKGHKRIILLINDEYGTSKGGVSTINCGVGQTLAAAGAIVYATTLRVPKQDQEAAKNDRVQLIKPYQRAGDTTEPSIGWLAFEYRSRYPKPEKLPPHVDVIIGHANITDTAARNIKDDYYQEADLMTFNHVIPEDTEYYKGAFSVGKRIYDYFDTEYKGDKKPLSHYLFLPKPSDIFLAKDVRPGGEQKRVLSVGRVRNAEKQKGHDLAAQSMRDVIKRIPNVRLCVRGISEEDFEVSMQILRDNLDCGDLNPDLRCYGTQEDIRDDMMTAHLVLMPSRSEPFGLVGLEAIAAGIPVLISDKTGLAWMINDLIKQGKLHPDRRHVIVETSVNDNDPAGDAKRWADKIVGILTYSDSEFEKAARFKRELVESRYWEESHRTFLQACGITTGTGDQ</sequence>
<dbReference type="EMBL" id="OV696701">
    <property type="protein sequence ID" value="CAH1247367.1"/>
    <property type="molecule type" value="Genomic_DNA"/>
</dbReference>
<dbReference type="Pfam" id="PF16095">
    <property type="entry name" value="COR-A"/>
    <property type="match status" value="1"/>
</dbReference>
<reference evidence="4" key="1">
    <citation type="submission" date="2022-01" db="EMBL/GenBank/DDBJ databases">
        <authorList>
            <person name="Braso-Vives M."/>
        </authorList>
    </citation>
    <scope>NUCLEOTIDE SEQUENCE</scope>
</reference>
<dbReference type="PANTHER" id="PTHR10454">
    <property type="entry name" value="CASPASE"/>
    <property type="match status" value="1"/>
</dbReference>
<feature type="compositionally biased region" description="Basic and acidic residues" evidence="2">
    <location>
        <begin position="514"/>
        <end position="539"/>
    </location>
</feature>
<evidence type="ECO:0000313" key="4">
    <source>
        <dbReference type="EMBL" id="CAH1247367.1"/>
    </source>
</evidence>
<dbReference type="GO" id="GO:0043525">
    <property type="term" value="P:positive regulation of neuron apoptotic process"/>
    <property type="evidence" value="ECO:0007669"/>
    <property type="project" value="TreeGrafter"/>
</dbReference>
<dbReference type="GO" id="GO:0005737">
    <property type="term" value="C:cytoplasm"/>
    <property type="evidence" value="ECO:0007669"/>
    <property type="project" value="TreeGrafter"/>
</dbReference>
<feature type="region of interest" description="Disordered" evidence="2">
    <location>
        <begin position="696"/>
        <end position="717"/>
    </location>
</feature>
<accession>A0A8J9Z486</accession>
<dbReference type="PANTHER" id="PTHR10454:SF248">
    <property type="entry name" value="CASPASE-8-LIKE"/>
    <property type="match status" value="1"/>
</dbReference>
<feature type="compositionally biased region" description="Acidic residues" evidence="2">
    <location>
        <begin position="706"/>
        <end position="715"/>
    </location>
</feature>
<dbReference type="SUPFAM" id="SSF53756">
    <property type="entry name" value="UDP-Glycosyltransferase/glycogen phosphorylase"/>
    <property type="match status" value="2"/>
</dbReference>
<proteinExistence type="predicted"/>
<dbReference type="Gene3D" id="3.40.50.2000">
    <property type="entry name" value="Glycogen Phosphorylase B"/>
    <property type="match status" value="2"/>
</dbReference>
<feature type="region of interest" description="Disordered" evidence="2">
    <location>
        <begin position="514"/>
        <end position="587"/>
    </location>
</feature>
<dbReference type="GO" id="GO:0006508">
    <property type="term" value="P:proteolysis"/>
    <property type="evidence" value="ECO:0007669"/>
    <property type="project" value="InterPro"/>
</dbReference>
<evidence type="ECO:0000256" key="1">
    <source>
        <dbReference type="ARBA" id="ARBA00022737"/>
    </source>
</evidence>
<protein>
    <submittedName>
        <fullName evidence="4">Hypp7899 protein</fullName>
    </submittedName>
</protein>
<dbReference type="SUPFAM" id="SSF52540">
    <property type="entry name" value="P-loop containing nucleoside triphosphate hydrolases"/>
    <property type="match status" value="1"/>
</dbReference>
<evidence type="ECO:0000256" key="2">
    <source>
        <dbReference type="SAM" id="MobiDB-lite"/>
    </source>
</evidence>
<dbReference type="CDD" id="cd03801">
    <property type="entry name" value="GT4_PimA-like"/>
    <property type="match status" value="2"/>
</dbReference>
<dbReference type="InterPro" id="IPR036388">
    <property type="entry name" value="WH-like_DNA-bd_sf"/>
</dbReference>
<dbReference type="GO" id="GO:0004197">
    <property type="term" value="F:cysteine-type endopeptidase activity"/>
    <property type="evidence" value="ECO:0007669"/>
    <property type="project" value="InterPro"/>
</dbReference>
<feature type="domain" description="COR" evidence="3">
    <location>
        <begin position="799"/>
        <end position="974"/>
    </location>
</feature>
<keyword evidence="1" id="KW-0677">Repeat</keyword>
<feature type="compositionally biased region" description="Polar residues" evidence="2">
    <location>
        <begin position="553"/>
        <end position="563"/>
    </location>
</feature>
<dbReference type="Gene3D" id="3.40.50.300">
    <property type="entry name" value="P-loop containing nucleotide triphosphate hydrolases"/>
    <property type="match status" value="1"/>
</dbReference>
<dbReference type="InterPro" id="IPR027417">
    <property type="entry name" value="P-loop_NTPase"/>
</dbReference>
<dbReference type="InterPro" id="IPR032171">
    <property type="entry name" value="COR-A"/>
</dbReference>
<feature type="compositionally biased region" description="Basic and acidic residues" evidence="2">
    <location>
        <begin position="1155"/>
        <end position="1170"/>
    </location>
</feature>
<organism evidence="4 5">
    <name type="scientific">Branchiostoma lanceolatum</name>
    <name type="common">Common lancelet</name>
    <name type="synonym">Amphioxus lanceolatum</name>
    <dbReference type="NCBI Taxonomy" id="7740"/>
    <lineage>
        <taxon>Eukaryota</taxon>
        <taxon>Metazoa</taxon>
        <taxon>Chordata</taxon>
        <taxon>Cephalochordata</taxon>
        <taxon>Leptocardii</taxon>
        <taxon>Amphioxiformes</taxon>
        <taxon>Branchiostomatidae</taxon>
        <taxon>Branchiostoma</taxon>
    </lineage>
</organism>
<dbReference type="Proteomes" id="UP000838412">
    <property type="component" value="Chromosome 16"/>
</dbReference>
<dbReference type="FunFam" id="3.40.50.2000:FF:000190">
    <property type="entry name" value="Uncharacterized protein"/>
    <property type="match status" value="1"/>
</dbReference>
<dbReference type="Gene3D" id="1.10.10.10">
    <property type="entry name" value="Winged helix-like DNA-binding domain superfamily/Winged helix DNA-binding domain"/>
    <property type="match status" value="1"/>
</dbReference>